<evidence type="ECO:0000313" key="4">
    <source>
        <dbReference type="Proteomes" id="UP000190625"/>
    </source>
</evidence>
<dbReference type="PROSITE" id="PS51379">
    <property type="entry name" value="4FE4S_FER_2"/>
    <property type="match status" value="2"/>
</dbReference>
<feature type="region of interest" description="Disordered" evidence="1">
    <location>
        <begin position="96"/>
        <end position="119"/>
    </location>
</feature>
<gene>
    <name evidence="3" type="ORF">SAMN02745118_01118</name>
</gene>
<dbReference type="Proteomes" id="UP000190625">
    <property type="component" value="Unassembled WGS sequence"/>
</dbReference>
<keyword evidence="4" id="KW-1185">Reference proteome</keyword>
<dbReference type="Gene3D" id="3.30.70.20">
    <property type="match status" value="1"/>
</dbReference>
<dbReference type="AlphaFoldDB" id="A0A1T4LG43"/>
<evidence type="ECO:0000259" key="2">
    <source>
        <dbReference type="PROSITE" id="PS51379"/>
    </source>
</evidence>
<evidence type="ECO:0000313" key="3">
    <source>
        <dbReference type="EMBL" id="SJZ53548.1"/>
    </source>
</evidence>
<proteinExistence type="predicted"/>
<dbReference type="InterPro" id="IPR052911">
    <property type="entry name" value="Corrinoid_activation_enz"/>
</dbReference>
<feature type="compositionally biased region" description="Basic and acidic residues" evidence="1">
    <location>
        <begin position="96"/>
        <end position="106"/>
    </location>
</feature>
<dbReference type="RefSeq" id="WP_078809607.1">
    <property type="nucleotide sequence ID" value="NZ_FUWM01000008.1"/>
</dbReference>
<name>A0A1T4LG43_9FIRM</name>
<evidence type="ECO:0000256" key="1">
    <source>
        <dbReference type="SAM" id="MobiDB-lite"/>
    </source>
</evidence>
<dbReference type="EMBL" id="FUWM01000008">
    <property type="protein sequence ID" value="SJZ53548.1"/>
    <property type="molecule type" value="Genomic_DNA"/>
</dbReference>
<protein>
    <submittedName>
        <fullName evidence="3">4Fe-4S binding domain-containing protein</fullName>
    </submittedName>
</protein>
<dbReference type="STRING" id="142842.SAMN02745118_01118"/>
<dbReference type="OrthoDB" id="9795268at2"/>
<sequence length="255" mass="27804">MAKRKIIRINENKCNGCGNCVTGCHEGALQIIDGKAKLVNESFCDGFGDCIGECPTGALVIEEREAEEFDLQATAEHVKDLRGEEAVEEMLAAQEVHDDNENDTKPHSHSGGCPGSRMRVMKTENNTTNKNVKIDSELEQWPVQIHLLSPNAPYFENADLLVTADCVPTAYANYHQDLLKGKAVALGCPKLDDANAYIEKFTQIIANNNLNSITIARMEVPCCGGLVHIVEEAIKAAQVDLNVEIITVGIDGELK</sequence>
<dbReference type="InterPro" id="IPR017896">
    <property type="entry name" value="4Fe4S_Fe-S-bd"/>
</dbReference>
<dbReference type="PANTHER" id="PTHR42895:SF1">
    <property type="entry name" value="IRON-SULFUR CLUSTER PROTEIN"/>
    <property type="match status" value="1"/>
</dbReference>
<dbReference type="PANTHER" id="PTHR42895">
    <property type="entry name" value="IRON-SULFUR CLUSTER-BINDING PROTEIN-RELATED"/>
    <property type="match status" value="1"/>
</dbReference>
<reference evidence="4" key="1">
    <citation type="submission" date="2017-02" db="EMBL/GenBank/DDBJ databases">
        <authorList>
            <person name="Varghese N."/>
            <person name="Submissions S."/>
        </authorList>
    </citation>
    <scope>NUCLEOTIDE SEQUENCE [LARGE SCALE GENOMIC DNA]</scope>
    <source>
        <strain evidence="4">ATCC BAA-73</strain>
    </source>
</reference>
<feature type="domain" description="4Fe-4S ferredoxin-type" evidence="2">
    <location>
        <begin position="35"/>
        <end position="64"/>
    </location>
</feature>
<accession>A0A1T4LG43</accession>
<organism evidence="3 4">
    <name type="scientific">Selenihalanaerobacter shriftii</name>
    <dbReference type="NCBI Taxonomy" id="142842"/>
    <lineage>
        <taxon>Bacteria</taxon>
        <taxon>Bacillati</taxon>
        <taxon>Bacillota</taxon>
        <taxon>Clostridia</taxon>
        <taxon>Halanaerobiales</taxon>
        <taxon>Halobacteroidaceae</taxon>
        <taxon>Selenihalanaerobacter</taxon>
    </lineage>
</organism>
<feature type="domain" description="4Fe-4S ferredoxin-type" evidence="2">
    <location>
        <begin position="5"/>
        <end position="34"/>
    </location>
</feature>
<dbReference type="SUPFAM" id="SSF54862">
    <property type="entry name" value="4Fe-4S ferredoxins"/>
    <property type="match status" value="1"/>
</dbReference>
<dbReference type="Pfam" id="PF13237">
    <property type="entry name" value="Fer4_10"/>
    <property type="match status" value="1"/>
</dbReference>